<accession>A0A7K1U6M4</accession>
<dbReference type="RefSeq" id="WP_157307459.1">
    <property type="nucleotide sequence ID" value="NZ_WRXN01000007.1"/>
</dbReference>
<proteinExistence type="predicted"/>
<protein>
    <submittedName>
        <fullName evidence="2">Uncharacterized protein</fullName>
    </submittedName>
</protein>
<feature type="transmembrane region" description="Helical" evidence="1">
    <location>
        <begin position="399"/>
        <end position="422"/>
    </location>
</feature>
<gene>
    <name evidence="2" type="ORF">GO493_17205</name>
</gene>
<feature type="transmembrane region" description="Helical" evidence="1">
    <location>
        <begin position="128"/>
        <end position="147"/>
    </location>
</feature>
<organism evidence="2 3">
    <name type="scientific">Chitinophaga tropicalis</name>
    <dbReference type="NCBI Taxonomy" id="2683588"/>
    <lineage>
        <taxon>Bacteria</taxon>
        <taxon>Pseudomonadati</taxon>
        <taxon>Bacteroidota</taxon>
        <taxon>Chitinophagia</taxon>
        <taxon>Chitinophagales</taxon>
        <taxon>Chitinophagaceae</taxon>
        <taxon>Chitinophaga</taxon>
    </lineage>
</organism>
<feature type="transmembrane region" description="Helical" evidence="1">
    <location>
        <begin position="202"/>
        <end position="223"/>
    </location>
</feature>
<feature type="transmembrane region" description="Helical" evidence="1">
    <location>
        <begin position="7"/>
        <end position="27"/>
    </location>
</feature>
<comment type="caution">
    <text evidence="2">The sequence shown here is derived from an EMBL/GenBank/DDBJ whole genome shotgun (WGS) entry which is preliminary data.</text>
</comment>
<evidence type="ECO:0000313" key="3">
    <source>
        <dbReference type="Proteomes" id="UP000461730"/>
    </source>
</evidence>
<keyword evidence="3" id="KW-1185">Reference proteome</keyword>
<feature type="transmembrane region" description="Helical" evidence="1">
    <location>
        <begin position="167"/>
        <end position="186"/>
    </location>
</feature>
<name>A0A7K1U6M4_9BACT</name>
<reference evidence="2 3" key="1">
    <citation type="submission" date="2019-12" db="EMBL/GenBank/DDBJ databases">
        <title>Chitinophaga sp. strain ysch24 (GDMCC 1.1355), whole genome shotgun sequence.</title>
        <authorList>
            <person name="Zhang X."/>
        </authorList>
    </citation>
    <scope>NUCLEOTIDE SEQUENCE [LARGE SCALE GENOMIC DNA]</scope>
    <source>
        <strain evidence="3">ysch24</strain>
    </source>
</reference>
<dbReference type="Proteomes" id="UP000461730">
    <property type="component" value="Unassembled WGS sequence"/>
</dbReference>
<feature type="transmembrane region" description="Helical" evidence="1">
    <location>
        <begin position="368"/>
        <end position="387"/>
    </location>
</feature>
<keyword evidence="1" id="KW-0812">Transmembrane</keyword>
<evidence type="ECO:0000256" key="1">
    <source>
        <dbReference type="SAM" id="Phobius"/>
    </source>
</evidence>
<dbReference type="AlphaFoldDB" id="A0A7K1U6M4"/>
<keyword evidence="1" id="KW-0472">Membrane</keyword>
<sequence length="471" mass="54251">MKRYYIRVLIHVLSILAAAVTLCFLAFYNRYPLVFNNDSGVYIENGMYGIVAADRPILYGLFILALSFCNSLWGVVLAQGLITALVLYYYFRYFVGGASYLTWYYVFVLLISLVTSASFEVSWLMPDIFTPLCLLLMGLLMFSGNMKTRDLVIVSLLMIFSIGTHNSHMYICFCVCAVIMCGFLIPSIKRMYTEIGFRYKRLLYTVLLIIGGVAGTGGIHYLFTGQFESSRGGSVFFMSNLIEMGVVDIYLDENCATKEYRICAYKDSLPNNFLWNYEGPIGKLGGWTENEKEFGELVKDIVQKPRYAKMVLGQSVIYTLKQLCNYDIVDISPPGDRIKNAIELNYPLSETEGLENARENNNTLKTGFINFAQNIVVGWCLYCYTVMLWRRRYPSKYRLFILFILICLLVNAAICSIFSGVFPRYQTRVIWLLPLPLFMYAAESRWYRFRLSLKLIKQILLNPRKIWNSQF</sequence>
<keyword evidence="1" id="KW-1133">Transmembrane helix</keyword>
<dbReference type="EMBL" id="WRXN01000007">
    <property type="protein sequence ID" value="MVT10012.1"/>
    <property type="molecule type" value="Genomic_DNA"/>
</dbReference>
<evidence type="ECO:0000313" key="2">
    <source>
        <dbReference type="EMBL" id="MVT10012.1"/>
    </source>
</evidence>